<dbReference type="GO" id="GO:0046872">
    <property type="term" value="F:metal ion binding"/>
    <property type="evidence" value="ECO:0007669"/>
    <property type="project" value="UniProtKB-KW"/>
</dbReference>
<dbReference type="InParanoid" id="Q8TWF5"/>
<gene>
    <name evidence="6" type="primary">mobB</name>
    <name evidence="6" type="ordered locus">MK1080</name>
</gene>
<dbReference type="Gene3D" id="3.40.50.300">
    <property type="entry name" value="P-loop containing nucleotide triphosphate hydrolases"/>
    <property type="match status" value="1"/>
</dbReference>
<keyword evidence="7" id="KW-1185">Reference proteome</keyword>
<dbReference type="PaxDb" id="190192-MK1080"/>
<dbReference type="FunCoup" id="Q8TWF5">
    <property type="interactions" value="1"/>
</dbReference>
<sequence>MRVLQVVGPKDSGKTSFCEEAVKELRGRGYRVGYVKSVGGHGLDLQDRDTGRVPADVRVGVARKETVLFLDLDIDAVLGLLALLGLDYVLVEGFKSRELGVRVGFGGYTEGPTVPAEEIDTSPADAVERYAVKYTADIDCGRCGPGSCRDFRRAVARGEENPDGCAAPEDVTVLVDGKPLGLNPFVGDLVKSVV</sequence>
<dbReference type="InterPro" id="IPR007202">
    <property type="entry name" value="4Fe-4S_dom"/>
</dbReference>
<dbReference type="KEGG" id="mka:MK1080"/>
<dbReference type="GO" id="GO:0005525">
    <property type="term" value="F:GTP binding"/>
    <property type="evidence" value="ECO:0007669"/>
    <property type="project" value="InterPro"/>
</dbReference>
<dbReference type="HOGENOM" id="CLU_068199_0_1_2"/>
<evidence type="ECO:0000313" key="6">
    <source>
        <dbReference type="EMBL" id="AAM02293.1"/>
    </source>
</evidence>
<evidence type="ECO:0000313" key="7">
    <source>
        <dbReference type="Proteomes" id="UP000001826"/>
    </source>
</evidence>
<dbReference type="STRING" id="190192.MK1080"/>
<evidence type="ECO:0000256" key="4">
    <source>
        <dbReference type="ARBA" id="ARBA00023014"/>
    </source>
</evidence>
<evidence type="ECO:0000259" key="5">
    <source>
        <dbReference type="PROSITE" id="PS51656"/>
    </source>
</evidence>
<dbReference type="InterPro" id="IPR004435">
    <property type="entry name" value="MobB_dom"/>
</dbReference>
<dbReference type="PROSITE" id="PS51656">
    <property type="entry name" value="4FE4S"/>
    <property type="match status" value="1"/>
</dbReference>
<dbReference type="InterPro" id="IPR027417">
    <property type="entry name" value="P-loop_NTPase"/>
</dbReference>
<dbReference type="GO" id="GO:0051539">
    <property type="term" value="F:4 iron, 4 sulfur cluster binding"/>
    <property type="evidence" value="ECO:0007669"/>
    <property type="project" value="UniProtKB-KW"/>
</dbReference>
<proteinExistence type="predicted"/>
<keyword evidence="1" id="KW-0004">4Fe-4S</keyword>
<dbReference type="PANTHER" id="PTHR40072">
    <property type="entry name" value="MOLYBDOPTERIN-GUANINE DINUCLEOTIDE BIOSYNTHESIS ADAPTER PROTEIN-RELATED"/>
    <property type="match status" value="1"/>
</dbReference>
<evidence type="ECO:0000256" key="1">
    <source>
        <dbReference type="ARBA" id="ARBA00022485"/>
    </source>
</evidence>
<dbReference type="Gene3D" id="1.10.15.40">
    <property type="entry name" value="Electron transport complex subunit B, putative Fe-S cluster"/>
    <property type="match status" value="1"/>
</dbReference>
<dbReference type="InterPro" id="IPR052539">
    <property type="entry name" value="MGD_biosynthesis_adapter"/>
</dbReference>
<reference evidence="6 7" key="1">
    <citation type="journal article" date="2002" name="Proc. Natl. Acad. Sci. U.S.A.">
        <title>The complete genome of hyperthermophile Methanopyrus kandleri AV19 and monophyly of archaeal methanogens.</title>
        <authorList>
            <person name="Slesarev A.I."/>
            <person name="Mezhevaya K.V."/>
            <person name="Makarova K.S."/>
            <person name="Polushin N.N."/>
            <person name="Shcherbinina O.V."/>
            <person name="Shakhova V.V."/>
            <person name="Belova G.I."/>
            <person name="Aravind L."/>
            <person name="Natale D.A."/>
            <person name="Rogozin I.B."/>
            <person name="Tatusov R.L."/>
            <person name="Wolf Y.I."/>
            <person name="Stetter K.O."/>
            <person name="Malykh A.G."/>
            <person name="Koonin E.V."/>
            <person name="Kozyavkin S.A."/>
        </authorList>
    </citation>
    <scope>NUCLEOTIDE SEQUENCE [LARGE SCALE GENOMIC DNA]</scope>
    <source>
        <strain evidence="7">AV19 / DSM 6324 / JCM 9639 / NBRC 100938</strain>
    </source>
</reference>
<feature type="domain" description="4Fe-4S" evidence="5">
    <location>
        <begin position="122"/>
        <end position="182"/>
    </location>
</feature>
<evidence type="ECO:0000256" key="2">
    <source>
        <dbReference type="ARBA" id="ARBA00022723"/>
    </source>
</evidence>
<dbReference type="Pfam" id="PF04060">
    <property type="entry name" value="FeS"/>
    <property type="match status" value="1"/>
</dbReference>
<keyword evidence="2" id="KW-0479">Metal-binding</keyword>
<dbReference type="EnsemblBacteria" id="AAM02293">
    <property type="protein sequence ID" value="AAM02293"/>
    <property type="gene ID" value="MK1080"/>
</dbReference>
<keyword evidence="3" id="KW-0408">Iron</keyword>
<dbReference type="SUPFAM" id="SSF52540">
    <property type="entry name" value="P-loop containing nucleoside triphosphate hydrolases"/>
    <property type="match status" value="1"/>
</dbReference>
<accession>Q8TWF5</accession>
<organism evidence="6 7">
    <name type="scientific">Methanopyrus kandleri (strain AV19 / DSM 6324 / JCM 9639 / NBRC 100938)</name>
    <dbReference type="NCBI Taxonomy" id="190192"/>
    <lineage>
        <taxon>Archaea</taxon>
        <taxon>Methanobacteriati</taxon>
        <taxon>Methanobacteriota</taxon>
        <taxon>Methanomada group</taxon>
        <taxon>Methanopyri</taxon>
        <taxon>Methanopyrales</taxon>
        <taxon>Methanopyraceae</taxon>
        <taxon>Methanopyrus</taxon>
    </lineage>
</organism>
<keyword evidence="4" id="KW-0411">Iron-sulfur</keyword>
<protein>
    <submittedName>
        <fullName evidence="6">Molybdopterin-guanine dinucleotide biosynthesis protein</fullName>
    </submittedName>
</protein>
<dbReference type="PANTHER" id="PTHR40072:SF1">
    <property type="entry name" value="MOLYBDOPTERIN-GUANINE DINUCLEOTIDE BIOSYNTHESIS ADAPTER PROTEIN"/>
    <property type="match status" value="1"/>
</dbReference>
<name>Q8TWF5_METKA</name>
<dbReference type="AlphaFoldDB" id="Q8TWF5"/>
<dbReference type="EMBL" id="AE009439">
    <property type="protein sequence ID" value="AAM02293.1"/>
    <property type="molecule type" value="Genomic_DNA"/>
</dbReference>
<dbReference type="Pfam" id="PF03205">
    <property type="entry name" value="MobB"/>
    <property type="match status" value="1"/>
</dbReference>
<dbReference type="Proteomes" id="UP000001826">
    <property type="component" value="Chromosome"/>
</dbReference>
<dbReference type="GO" id="GO:0006777">
    <property type="term" value="P:Mo-molybdopterin cofactor biosynthetic process"/>
    <property type="evidence" value="ECO:0007669"/>
    <property type="project" value="InterPro"/>
</dbReference>
<evidence type="ECO:0000256" key="3">
    <source>
        <dbReference type="ARBA" id="ARBA00023004"/>
    </source>
</evidence>